<dbReference type="PANTHER" id="PTHR36220">
    <property type="entry name" value="UNNAMED PRODUCT"/>
    <property type="match status" value="1"/>
</dbReference>
<sequence length="436" mass="46537">MLIFSFGKVSGQTTIVNQGGWKMLMPFPITLSNFIFFAFLTSHGCVFGYDQVEDNHRVVLGSIRGTNAAMVKLDGNDRDRSMIKKLVKVGGDEKVPIQSINSSGERDMNRIHNRRLDVWSQRGFDIDGEAALDESGSSVAVSDDGRIVAIGARLNYGVIGSNKGHTRVFNWNGTAYVQRGIDIDGEATDDESGTSVLLSNDGNVLAVGAPKNSAGRTTGATGDKGLVRVYTWNNTCYVQRGSNIDGVSDRDESGTSISLSGNGLVLAIGAPKNDADTDIDCDGQAVNEESGTSVSLSYRGFTLAVGAPKNDYGATSATVDGGRVRVYTWDGVKYTQQGTDIVGETESDLFGKTVSLSANGRVSSESNTSNNGVIGGIGNPSLSVSKHSIAVPFHIQAVNGRPLEGTGSKHVSQLNTLQYLWKCRNAIMNFFYNPFL</sequence>
<protein>
    <submittedName>
        <fullName evidence="1">Uncharacterized protein</fullName>
    </submittedName>
</protein>
<evidence type="ECO:0000313" key="2">
    <source>
        <dbReference type="Proteomes" id="UP001530315"/>
    </source>
</evidence>
<accession>A0ABD3QEF4</accession>
<dbReference type="PANTHER" id="PTHR36220:SF1">
    <property type="entry name" value="GAMMA TUBULIN COMPLEX COMPONENT C-TERMINAL DOMAIN-CONTAINING PROTEIN"/>
    <property type="match status" value="1"/>
</dbReference>
<keyword evidence="2" id="KW-1185">Reference proteome</keyword>
<dbReference type="InterPro" id="IPR011044">
    <property type="entry name" value="Quino_amine_DH_bsu"/>
</dbReference>
<dbReference type="Proteomes" id="UP001530315">
    <property type="component" value="Unassembled WGS sequence"/>
</dbReference>
<gene>
    <name evidence="1" type="ORF">ACHAW5_003485</name>
</gene>
<proteinExistence type="predicted"/>
<organism evidence="1 2">
    <name type="scientific">Stephanodiscus triporus</name>
    <dbReference type="NCBI Taxonomy" id="2934178"/>
    <lineage>
        <taxon>Eukaryota</taxon>
        <taxon>Sar</taxon>
        <taxon>Stramenopiles</taxon>
        <taxon>Ochrophyta</taxon>
        <taxon>Bacillariophyta</taxon>
        <taxon>Coscinodiscophyceae</taxon>
        <taxon>Thalassiosirophycidae</taxon>
        <taxon>Stephanodiscales</taxon>
        <taxon>Stephanodiscaceae</taxon>
        <taxon>Stephanodiscus</taxon>
    </lineage>
</organism>
<comment type="caution">
    <text evidence="1">The sequence shown here is derived from an EMBL/GenBank/DDBJ whole genome shotgun (WGS) entry which is preliminary data.</text>
</comment>
<reference evidence="1 2" key="1">
    <citation type="submission" date="2024-10" db="EMBL/GenBank/DDBJ databases">
        <title>Updated reference genomes for cyclostephanoid diatoms.</title>
        <authorList>
            <person name="Roberts W.R."/>
            <person name="Alverson A.J."/>
        </authorList>
    </citation>
    <scope>NUCLEOTIDE SEQUENCE [LARGE SCALE GENOMIC DNA]</scope>
    <source>
        <strain evidence="1 2">AJA276-08</strain>
    </source>
</reference>
<dbReference type="AlphaFoldDB" id="A0ABD3QEF4"/>
<evidence type="ECO:0000313" key="1">
    <source>
        <dbReference type="EMBL" id="KAL3798136.1"/>
    </source>
</evidence>
<name>A0ABD3QEF4_9STRA</name>
<dbReference type="SUPFAM" id="SSF50969">
    <property type="entry name" value="YVTN repeat-like/Quinoprotein amine dehydrogenase"/>
    <property type="match status" value="1"/>
</dbReference>
<dbReference type="EMBL" id="JALLAZ020000311">
    <property type="protein sequence ID" value="KAL3798136.1"/>
    <property type="molecule type" value="Genomic_DNA"/>
</dbReference>